<name>A0AAD8J9Q6_9APIA</name>
<proteinExistence type="predicted"/>
<protein>
    <submittedName>
        <fullName evidence="3">Protein DEFECTIVE IN MERISTEM SILENCING 3</fullName>
    </submittedName>
</protein>
<evidence type="ECO:0000313" key="4">
    <source>
        <dbReference type="Proteomes" id="UP001237642"/>
    </source>
</evidence>
<evidence type="ECO:0000256" key="2">
    <source>
        <dbReference type="SAM" id="MobiDB-lite"/>
    </source>
</evidence>
<sequence>MYPPNDRFSIQTKGFPIQNPLPIRSLYTVTTPKAEIERAAPSQVEAVVDSTKNYQDDLQKLGLRIKQHEDHIKFLRTQKNMLEDSILDMQVTIGKYHTSTESVAEKVDAQIEEGTSEYLNQGKSAAGLICQLKACPDIQVSHSPLVKDVLGIVATLGKVDDENLGRLLAEYLGKEAMMALVCKTFDGVKAMESYDKEGVVNRASGLYGIGSSIGRTLEGGFRVICLNDLRPYVGEFITNDPQRRLDLLKPKFPGGEIPCGFIGYAVNLVHIDDHNLFCVTSSGHGLRETLFYHLFSHLQVYRSREDMQQALPFISNGAVSLDGGIIRSPGVFDLGNREEAQVKFPRISGKSSLPENYYEIENILKCKKWNQERLLDDMRREQSLLDQAKFNFEIKKKEFVRFLAQSSQYAPAQYHQQQQQSPASRERLTPR</sequence>
<feature type="compositionally biased region" description="Low complexity" evidence="2">
    <location>
        <begin position="411"/>
        <end position="423"/>
    </location>
</feature>
<dbReference type="PANTHER" id="PTHR33566:SF6">
    <property type="entry name" value="PROTEIN DEFECTIVE IN MERISTEM SILENCING 3"/>
    <property type="match status" value="1"/>
</dbReference>
<dbReference type="AlphaFoldDB" id="A0AAD8J9Q6"/>
<accession>A0AAD8J9Q6</accession>
<feature type="coiled-coil region" evidence="1">
    <location>
        <begin position="58"/>
        <end position="85"/>
    </location>
</feature>
<reference evidence="3" key="2">
    <citation type="submission" date="2023-05" db="EMBL/GenBank/DDBJ databases">
        <authorList>
            <person name="Schelkunov M.I."/>
        </authorList>
    </citation>
    <scope>NUCLEOTIDE SEQUENCE</scope>
    <source>
        <strain evidence="3">Hsosn_3</strain>
        <tissue evidence="3">Leaf</tissue>
    </source>
</reference>
<evidence type="ECO:0000256" key="1">
    <source>
        <dbReference type="SAM" id="Coils"/>
    </source>
</evidence>
<evidence type="ECO:0000313" key="3">
    <source>
        <dbReference type="EMBL" id="KAK1399434.1"/>
    </source>
</evidence>
<keyword evidence="1" id="KW-0175">Coiled coil</keyword>
<feature type="region of interest" description="Disordered" evidence="2">
    <location>
        <begin position="411"/>
        <end position="431"/>
    </location>
</feature>
<dbReference type="EMBL" id="JAUIZM010000002">
    <property type="protein sequence ID" value="KAK1399434.1"/>
    <property type="molecule type" value="Genomic_DNA"/>
</dbReference>
<keyword evidence="4" id="KW-1185">Reference proteome</keyword>
<gene>
    <name evidence="3" type="ORF">POM88_009297</name>
</gene>
<organism evidence="3 4">
    <name type="scientific">Heracleum sosnowskyi</name>
    <dbReference type="NCBI Taxonomy" id="360622"/>
    <lineage>
        <taxon>Eukaryota</taxon>
        <taxon>Viridiplantae</taxon>
        <taxon>Streptophyta</taxon>
        <taxon>Embryophyta</taxon>
        <taxon>Tracheophyta</taxon>
        <taxon>Spermatophyta</taxon>
        <taxon>Magnoliopsida</taxon>
        <taxon>eudicotyledons</taxon>
        <taxon>Gunneridae</taxon>
        <taxon>Pentapetalae</taxon>
        <taxon>asterids</taxon>
        <taxon>campanulids</taxon>
        <taxon>Apiales</taxon>
        <taxon>Apiaceae</taxon>
        <taxon>Apioideae</taxon>
        <taxon>apioid superclade</taxon>
        <taxon>Tordylieae</taxon>
        <taxon>Tordyliinae</taxon>
        <taxon>Heracleum</taxon>
    </lineage>
</organism>
<reference evidence="3" key="1">
    <citation type="submission" date="2023-02" db="EMBL/GenBank/DDBJ databases">
        <title>Genome of toxic invasive species Heracleum sosnowskyi carries increased number of genes despite the absence of recent whole-genome duplications.</title>
        <authorList>
            <person name="Schelkunov M."/>
            <person name="Shtratnikova V."/>
            <person name="Makarenko M."/>
            <person name="Klepikova A."/>
            <person name="Omelchenko D."/>
            <person name="Novikova G."/>
            <person name="Obukhova E."/>
            <person name="Bogdanov V."/>
            <person name="Penin A."/>
            <person name="Logacheva M."/>
        </authorList>
    </citation>
    <scope>NUCLEOTIDE SEQUENCE</scope>
    <source>
        <strain evidence="3">Hsosn_3</strain>
        <tissue evidence="3">Leaf</tissue>
    </source>
</reference>
<dbReference type="PANTHER" id="PTHR33566">
    <property type="entry name" value="EN/SPM-LIKE TRANSPOSON-RELATED"/>
    <property type="match status" value="1"/>
</dbReference>
<dbReference type="Proteomes" id="UP001237642">
    <property type="component" value="Unassembled WGS sequence"/>
</dbReference>
<comment type="caution">
    <text evidence="3">The sequence shown here is derived from an EMBL/GenBank/DDBJ whole genome shotgun (WGS) entry which is preliminary data.</text>
</comment>